<dbReference type="AlphaFoldDB" id="A0A1J7CDE2"/>
<gene>
    <name evidence="1" type="ORF">BKM63_01230</name>
</gene>
<evidence type="ECO:0000313" key="1">
    <source>
        <dbReference type="EMBL" id="OIV43857.1"/>
    </source>
</evidence>
<keyword evidence="2" id="KW-1185">Reference proteome</keyword>
<reference evidence="1 2" key="1">
    <citation type="submission" date="2016-10" db="EMBL/GenBank/DDBJ databases">
        <title>Draft Genome Sequence of Rhizobacteria Flavobacterium johnsoniae CI04.</title>
        <authorList>
            <person name="Bravo J.I."/>
            <person name="Lozano G.L."/>
            <person name="Handelsman J."/>
        </authorList>
    </citation>
    <scope>NUCLEOTIDE SEQUENCE [LARGE SCALE GENOMIC DNA]</scope>
    <source>
        <strain evidence="1 2">CI04</strain>
    </source>
</reference>
<dbReference type="EMBL" id="MLFK01000001">
    <property type="protein sequence ID" value="OIV43857.1"/>
    <property type="molecule type" value="Genomic_DNA"/>
</dbReference>
<dbReference type="OrthoDB" id="1362574at2"/>
<dbReference type="Proteomes" id="UP000182826">
    <property type="component" value="Unassembled WGS sequence"/>
</dbReference>
<name>A0A1J7CDE2_FLAJO</name>
<dbReference type="RefSeq" id="WP_071634864.1">
    <property type="nucleotide sequence ID" value="NZ_MLFK01000001.1"/>
</dbReference>
<accession>A0A1J7CDE2</accession>
<protein>
    <submittedName>
        <fullName evidence="1">Uncharacterized protein</fullName>
    </submittedName>
</protein>
<comment type="caution">
    <text evidence="1">The sequence shown here is derived from an EMBL/GenBank/DDBJ whole genome shotgun (WGS) entry which is preliminary data.</text>
</comment>
<organism evidence="1 2">
    <name type="scientific">Flavobacterium johnsoniae</name>
    <name type="common">Cytophaga johnsonae</name>
    <dbReference type="NCBI Taxonomy" id="986"/>
    <lineage>
        <taxon>Bacteria</taxon>
        <taxon>Pseudomonadati</taxon>
        <taxon>Bacteroidota</taxon>
        <taxon>Flavobacteriia</taxon>
        <taxon>Flavobacteriales</taxon>
        <taxon>Flavobacteriaceae</taxon>
        <taxon>Flavobacterium</taxon>
    </lineage>
</organism>
<proteinExistence type="predicted"/>
<sequence>MKKVILSLIIVSILLAGGYSLYYFQIRKTKKEDLKTFSDLKNLEANIKNDYFKTLSPKDLDPKSFIKLFTEKYNKDSKLNFVTMIGDFPKNWVKPNDIQYLISIMRSKEKCCGYMNIFSSTISNDNGEVGGFAIIFLNSYISKTKIIMGLNCNPKTDKESVRKIEKWYQNTANKN</sequence>
<evidence type="ECO:0000313" key="2">
    <source>
        <dbReference type="Proteomes" id="UP000182826"/>
    </source>
</evidence>